<keyword evidence="2" id="KW-0378">Hydrolase</keyword>
<evidence type="ECO:0000313" key="6">
    <source>
        <dbReference type="Proteomes" id="UP000180254"/>
    </source>
</evidence>
<comment type="caution">
    <text evidence="5">The sequence shown here is derived from an EMBL/GenBank/DDBJ whole genome shotgun (WGS) entry which is preliminary data.</text>
</comment>
<evidence type="ECO:0000256" key="1">
    <source>
        <dbReference type="ARBA" id="ARBA00022741"/>
    </source>
</evidence>
<evidence type="ECO:0000256" key="2">
    <source>
        <dbReference type="ARBA" id="ARBA00022801"/>
    </source>
</evidence>
<dbReference type="EMBL" id="MKIE01000005">
    <property type="protein sequence ID" value="OHW62108.1"/>
    <property type="molecule type" value="Genomic_DNA"/>
</dbReference>
<dbReference type="NCBIfam" id="TIGR00724">
    <property type="entry name" value="urea_amlyse_rel"/>
    <property type="match status" value="1"/>
</dbReference>
<dbReference type="GO" id="GO:0005524">
    <property type="term" value="F:ATP binding"/>
    <property type="evidence" value="ECO:0007669"/>
    <property type="project" value="UniProtKB-KW"/>
</dbReference>
<dbReference type="RefSeq" id="WP_211266317.1">
    <property type="nucleotide sequence ID" value="NZ_MKIE01000005.1"/>
</dbReference>
<dbReference type="STRING" id="39480.EUAN_15560"/>
<dbReference type="Pfam" id="PF02626">
    <property type="entry name" value="CT_A_B"/>
    <property type="match status" value="1"/>
</dbReference>
<keyword evidence="3" id="KW-0067">ATP-binding</keyword>
<dbReference type="Proteomes" id="UP000180254">
    <property type="component" value="Unassembled WGS sequence"/>
</dbReference>
<reference evidence="5 6" key="1">
    <citation type="submission" date="2016-09" db="EMBL/GenBank/DDBJ databases">
        <title>Genome sequence of Eubacterium angustum.</title>
        <authorList>
            <person name="Poehlein A."/>
            <person name="Daniel R."/>
        </authorList>
    </citation>
    <scope>NUCLEOTIDE SEQUENCE [LARGE SCALE GENOMIC DNA]</scope>
    <source>
        <strain evidence="5 6">DSM 1989</strain>
    </source>
</reference>
<keyword evidence="6" id="KW-1185">Reference proteome</keyword>
<dbReference type="InterPro" id="IPR052708">
    <property type="entry name" value="PxpC"/>
</dbReference>
<sequence length="302" mass="33087">MSDLEIISPGLFTTVQDSGRYGYQSYGIPVSGAMDMYAYKMANYILGNSESDAVLEATISGPRILFRSPMEIALTGGDMSPSLNGDMIEMWRSVEVKPGDVLSFGELKSGARTYIAFFGGLDIPLTMGSRSTYARGEIGGYLGRQLREGDKLKVFRKTGIDGGSLSKRLNPLYIPEYREEKQVRVVLGPQKEYFSDLGIETFLCSEYRCTAQIDRMGYRLTGPKVESISGTDIVSDGIAFGAIQITNGGEPIIMMSDRQTVGGYAKIACVVWDDLSKIAQSKSGDRIRFKSVAIEEVQSARL</sequence>
<organism evidence="5 6">
    <name type="scientific">Andreesenia angusta</name>
    <dbReference type="NCBI Taxonomy" id="39480"/>
    <lineage>
        <taxon>Bacteria</taxon>
        <taxon>Bacillati</taxon>
        <taxon>Bacillota</taxon>
        <taxon>Tissierellia</taxon>
        <taxon>Tissierellales</taxon>
        <taxon>Gottschalkiaceae</taxon>
        <taxon>Andreesenia</taxon>
    </lineage>
</organism>
<evidence type="ECO:0000313" key="5">
    <source>
        <dbReference type="EMBL" id="OHW62108.1"/>
    </source>
</evidence>
<dbReference type="PANTHER" id="PTHR43309">
    <property type="entry name" value="5-OXOPROLINASE SUBUNIT C"/>
    <property type="match status" value="1"/>
</dbReference>
<dbReference type="InterPro" id="IPR029000">
    <property type="entry name" value="Cyclophilin-like_dom_sf"/>
</dbReference>
<evidence type="ECO:0000256" key="3">
    <source>
        <dbReference type="ARBA" id="ARBA00022840"/>
    </source>
</evidence>
<feature type="domain" description="Carboxyltransferase" evidence="4">
    <location>
        <begin position="25"/>
        <end position="302"/>
    </location>
</feature>
<protein>
    <submittedName>
        <fullName evidence="5">KipI antagonist</fullName>
    </submittedName>
</protein>
<name>A0A1S1V675_9FIRM</name>
<keyword evidence="1" id="KW-0547">Nucleotide-binding</keyword>
<proteinExistence type="predicted"/>
<accession>A0A1S1V675</accession>
<dbReference type="InterPro" id="IPR003778">
    <property type="entry name" value="CT_A_B"/>
</dbReference>
<dbReference type="SMART" id="SM00797">
    <property type="entry name" value="AHS2"/>
    <property type="match status" value="1"/>
</dbReference>
<evidence type="ECO:0000259" key="4">
    <source>
        <dbReference type="SMART" id="SM00797"/>
    </source>
</evidence>
<dbReference type="AlphaFoldDB" id="A0A1S1V675"/>
<gene>
    <name evidence="5" type="primary">kipA</name>
    <name evidence="5" type="ORF">EUAN_15560</name>
</gene>
<dbReference type="PANTHER" id="PTHR43309:SF5">
    <property type="entry name" value="5-OXOPROLINASE SUBUNIT C"/>
    <property type="match status" value="1"/>
</dbReference>
<dbReference type="GO" id="GO:0016787">
    <property type="term" value="F:hydrolase activity"/>
    <property type="evidence" value="ECO:0007669"/>
    <property type="project" value="UniProtKB-KW"/>
</dbReference>
<dbReference type="Gene3D" id="2.40.100.10">
    <property type="entry name" value="Cyclophilin-like"/>
    <property type="match status" value="1"/>
</dbReference>
<dbReference type="SUPFAM" id="SSF50891">
    <property type="entry name" value="Cyclophilin-like"/>
    <property type="match status" value="1"/>
</dbReference>